<evidence type="ECO:0000256" key="4">
    <source>
        <dbReference type="ARBA" id="ARBA00022630"/>
    </source>
</evidence>
<keyword evidence="6 11" id="KW-0479">Metal-binding</keyword>
<evidence type="ECO:0000256" key="5">
    <source>
        <dbReference type="ARBA" id="ARBA00022679"/>
    </source>
</evidence>
<keyword evidence="13" id="KW-1185">Reference proteome</keyword>
<keyword evidence="5 11" id="KW-0808">Transferase</keyword>
<evidence type="ECO:0000256" key="11">
    <source>
        <dbReference type="PIRNR" id="PIRNR006268"/>
    </source>
</evidence>
<dbReference type="EC" id="2.7.1.180" evidence="2 11"/>
<evidence type="ECO:0000256" key="8">
    <source>
        <dbReference type="ARBA" id="ARBA00022842"/>
    </source>
</evidence>
<evidence type="ECO:0000256" key="7">
    <source>
        <dbReference type="ARBA" id="ARBA00022827"/>
    </source>
</evidence>
<comment type="similarity">
    <text evidence="11">Belongs to the ApbE family.</text>
</comment>
<evidence type="ECO:0000256" key="2">
    <source>
        <dbReference type="ARBA" id="ARBA00011955"/>
    </source>
</evidence>
<comment type="caution">
    <text evidence="12">The sequence shown here is derived from an EMBL/GenBank/DDBJ whole genome shotgun (WGS) entry which is preliminary data.</text>
</comment>
<protein>
    <recommendedName>
        <fullName evidence="3 11">FAD:protein FMN transferase</fullName>
        <ecNumber evidence="2 11">2.7.1.180</ecNumber>
    </recommendedName>
    <alternativeName>
        <fullName evidence="9 11">Flavin transferase</fullName>
    </alternativeName>
</protein>
<gene>
    <name evidence="12" type="ORF">GCM10009416_35990</name>
</gene>
<dbReference type="PROSITE" id="PS51318">
    <property type="entry name" value="TAT"/>
    <property type="match status" value="1"/>
</dbReference>
<keyword evidence="7 11" id="KW-0274">FAD</keyword>
<dbReference type="PIRSF" id="PIRSF006268">
    <property type="entry name" value="ApbE"/>
    <property type="match status" value="1"/>
</dbReference>
<evidence type="ECO:0000313" key="13">
    <source>
        <dbReference type="Proteomes" id="UP001501588"/>
    </source>
</evidence>
<dbReference type="Pfam" id="PF02424">
    <property type="entry name" value="ApbE"/>
    <property type="match status" value="1"/>
</dbReference>
<comment type="cofactor">
    <cofactor evidence="1">
        <name>Mg(2+)</name>
        <dbReference type="ChEBI" id="CHEBI:18420"/>
    </cofactor>
</comment>
<sequence length="333" mass="33850">MTGSRAAPPTRLPRRRALRVLAASAAVGGIAAATGRGATRRAPAAAEWRGSALGAEAKVLLLHSDPAAARTALGAAVAEIGRLEDEFSLFRPWSALSRLNRDGRLERPSLDMRRLLAEALRLGDLTGGAFDVTIQPLWLLHARHADDPPPAALAAARALVDYRGVDVGAAGVRLARPGMAVTLNGIAQGYITDRVAGLLRDAGMPDALVDVGELRGSGSGPGGLPWRVGLDHPAAPGAGLGVGLEEAAVATSAGRGGPFTADARRHHIIDPRTGGCPPADRAASVVAPSATLADALATAMTVLPPGEAAALLRRAGAARAVVSDAGVAPRWLA</sequence>
<dbReference type="InterPro" id="IPR024932">
    <property type="entry name" value="ApbE"/>
</dbReference>
<keyword evidence="8 11" id="KW-0460">Magnesium</keyword>
<evidence type="ECO:0000256" key="10">
    <source>
        <dbReference type="ARBA" id="ARBA00048540"/>
    </source>
</evidence>
<evidence type="ECO:0000256" key="1">
    <source>
        <dbReference type="ARBA" id="ARBA00001946"/>
    </source>
</evidence>
<dbReference type="SUPFAM" id="SSF143631">
    <property type="entry name" value="ApbE-like"/>
    <property type="match status" value="1"/>
</dbReference>
<evidence type="ECO:0000313" key="12">
    <source>
        <dbReference type="EMBL" id="GAA0594555.1"/>
    </source>
</evidence>
<accession>A0ABN1FNL9</accession>
<evidence type="ECO:0000256" key="9">
    <source>
        <dbReference type="ARBA" id="ARBA00031306"/>
    </source>
</evidence>
<evidence type="ECO:0000256" key="3">
    <source>
        <dbReference type="ARBA" id="ARBA00016337"/>
    </source>
</evidence>
<dbReference type="InterPro" id="IPR003374">
    <property type="entry name" value="ApbE-like_sf"/>
</dbReference>
<dbReference type="PANTHER" id="PTHR30040">
    <property type="entry name" value="THIAMINE BIOSYNTHESIS LIPOPROTEIN APBE"/>
    <property type="match status" value="1"/>
</dbReference>
<dbReference type="Proteomes" id="UP001501588">
    <property type="component" value="Unassembled WGS sequence"/>
</dbReference>
<dbReference type="EMBL" id="BAAAFZ010000060">
    <property type="protein sequence ID" value="GAA0594555.1"/>
    <property type="molecule type" value="Genomic_DNA"/>
</dbReference>
<dbReference type="GO" id="GO:0016740">
    <property type="term" value="F:transferase activity"/>
    <property type="evidence" value="ECO:0007669"/>
    <property type="project" value="UniProtKB-KW"/>
</dbReference>
<evidence type="ECO:0000256" key="6">
    <source>
        <dbReference type="ARBA" id="ARBA00022723"/>
    </source>
</evidence>
<dbReference type="PANTHER" id="PTHR30040:SF2">
    <property type="entry name" value="FAD:PROTEIN FMN TRANSFERASE"/>
    <property type="match status" value="1"/>
</dbReference>
<proteinExistence type="inferred from homology"/>
<comment type="catalytic activity">
    <reaction evidence="10 11">
        <text>L-threonyl-[protein] + FAD = FMN-L-threonyl-[protein] + AMP + H(+)</text>
        <dbReference type="Rhea" id="RHEA:36847"/>
        <dbReference type="Rhea" id="RHEA-COMP:11060"/>
        <dbReference type="Rhea" id="RHEA-COMP:11061"/>
        <dbReference type="ChEBI" id="CHEBI:15378"/>
        <dbReference type="ChEBI" id="CHEBI:30013"/>
        <dbReference type="ChEBI" id="CHEBI:57692"/>
        <dbReference type="ChEBI" id="CHEBI:74257"/>
        <dbReference type="ChEBI" id="CHEBI:456215"/>
        <dbReference type="EC" id="2.7.1.180"/>
    </reaction>
</comment>
<organism evidence="12 13">
    <name type="scientific">Craurococcus roseus</name>
    <dbReference type="NCBI Taxonomy" id="77585"/>
    <lineage>
        <taxon>Bacteria</taxon>
        <taxon>Pseudomonadati</taxon>
        <taxon>Pseudomonadota</taxon>
        <taxon>Alphaproteobacteria</taxon>
        <taxon>Acetobacterales</taxon>
        <taxon>Acetobacteraceae</taxon>
        <taxon>Craurococcus</taxon>
    </lineage>
</organism>
<dbReference type="InterPro" id="IPR006311">
    <property type="entry name" value="TAT_signal"/>
</dbReference>
<dbReference type="RefSeq" id="WP_343896767.1">
    <property type="nucleotide sequence ID" value="NZ_BAAAFZ010000060.1"/>
</dbReference>
<name>A0ABN1FNL9_9PROT</name>
<dbReference type="Gene3D" id="3.10.520.10">
    <property type="entry name" value="ApbE-like domains"/>
    <property type="match status" value="1"/>
</dbReference>
<keyword evidence="4 11" id="KW-0285">Flavoprotein</keyword>
<reference evidence="12 13" key="1">
    <citation type="journal article" date="2019" name="Int. J. Syst. Evol. Microbiol.">
        <title>The Global Catalogue of Microorganisms (GCM) 10K type strain sequencing project: providing services to taxonomists for standard genome sequencing and annotation.</title>
        <authorList>
            <consortium name="The Broad Institute Genomics Platform"/>
            <consortium name="The Broad Institute Genome Sequencing Center for Infectious Disease"/>
            <person name="Wu L."/>
            <person name="Ma J."/>
        </authorList>
    </citation>
    <scope>NUCLEOTIDE SEQUENCE [LARGE SCALE GENOMIC DNA]</scope>
    <source>
        <strain evidence="12 13">JCM 9933</strain>
    </source>
</reference>